<proteinExistence type="predicted"/>
<comment type="caution">
    <text evidence="1">The sequence shown here is derived from an EMBL/GenBank/DDBJ whole genome shotgun (WGS) entry which is preliminary data.</text>
</comment>
<accession>A0AAE8N371</accession>
<gene>
    <name evidence="1" type="ORF">DNG_08278</name>
</gene>
<evidence type="ECO:0000313" key="2">
    <source>
        <dbReference type="Proteomes" id="UP001187682"/>
    </source>
</evidence>
<organism evidence="1 2">
    <name type="scientific">Cephalotrichum gorgonifer</name>
    <dbReference type="NCBI Taxonomy" id="2041049"/>
    <lineage>
        <taxon>Eukaryota</taxon>
        <taxon>Fungi</taxon>
        <taxon>Dikarya</taxon>
        <taxon>Ascomycota</taxon>
        <taxon>Pezizomycotina</taxon>
        <taxon>Sordariomycetes</taxon>
        <taxon>Hypocreomycetidae</taxon>
        <taxon>Microascales</taxon>
        <taxon>Microascaceae</taxon>
        <taxon>Cephalotrichum</taxon>
    </lineage>
</organism>
<evidence type="ECO:0000313" key="1">
    <source>
        <dbReference type="EMBL" id="SPO05591.1"/>
    </source>
</evidence>
<keyword evidence="2" id="KW-1185">Reference proteome</keyword>
<protein>
    <submittedName>
        <fullName evidence="1">Uncharacterized protein</fullName>
    </submittedName>
</protein>
<name>A0AAE8N371_9PEZI</name>
<dbReference type="EMBL" id="ONZQ02000013">
    <property type="protein sequence ID" value="SPO05591.1"/>
    <property type="molecule type" value="Genomic_DNA"/>
</dbReference>
<dbReference type="Proteomes" id="UP001187682">
    <property type="component" value="Unassembled WGS sequence"/>
</dbReference>
<dbReference type="AlphaFoldDB" id="A0AAE8N371"/>
<sequence length="136" mass="14802">MGQTRNSHQYNTFLFQMTISTAHEIVHLFTGYLTGREQNASPGVPNVSGTSDDAGFVFEVQALGGIVAFYSDPQDPDNPHQAGIAYIFPDARDSTSGKRIPQRYIEDFVAGHSVPVNAGFLEWLLGVDTLAVIQVS</sequence>
<reference evidence="1" key="1">
    <citation type="submission" date="2018-03" db="EMBL/GenBank/DDBJ databases">
        <authorList>
            <person name="Guldener U."/>
        </authorList>
    </citation>
    <scope>NUCLEOTIDE SEQUENCE</scope>
</reference>